<keyword evidence="2" id="KW-1185">Reference proteome</keyword>
<gene>
    <name evidence="1" type="ORF">AWB82_02506</name>
</gene>
<evidence type="ECO:0000313" key="2">
    <source>
        <dbReference type="Proteomes" id="UP000054596"/>
    </source>
</evidence>
<comment type="caution">
    <text evidence="1">The sequence shown here is derived from an EMBL/GenBank/DDBJ whole genome shotgun (WGS) entry which is preliminary data.</text>
</comment>
<dbReference type="Proteomes" id="UP000054596">
    <property type="component" value="Unassembled WGS sequence"/>
</dbReference>
<protein>
    <submittedName>
        <fullName evidence="1">Uncharacterized protein</fullName>
    </submittedName>
</protein>
<reference evidence="1" key="1">
    <citation type="submission" date="2016-01" db="EMBL/GenBank/DDBJ databases">
        <authorList>
            <person name="Peeters C."/>
        </authorList>
    </citation>
    <scope>NUCLEOTIDE SEQUENCE [LARGE SCALE GENOMIC DNA]</scope>
    <source>
        <strain evidence="1">LMG 29325</strain>
    </source>
</reference>
<dbReference type="AlphaFoldDB" id="A0A158AKD0"/>
<dbReference type="STRING" id="1777143.AWB82_02506"/>
<accession>A0A158AKD0</accession>
<evidence type="ECO:0000313" key="1">
    <source>
        <dbReference type="EMBL" id="SAK58308.1"/>
    </source>
</evidence>
<dbReference type="EMBL" id="FCOJ02000014">
    <property type="protein sequence ID" value="SAK58308.1"/>
    <property type="molecule type" value="Genomic_DNA"/>
</dbReference>
<name>A0A158AKD0_9BURK</name>
<proteinExistence type="predicted"/>
<sequence>MMVWRFDTIAVALSASLFDDTAFERVLNVSR</sequence>
<organism evidence="1 2">
    <name type="scientific">Caballeronia glebae</name>
    <dbReference type="NCBI Taxonomy" id="1777143"/>
    <lineage>
        <taxon>Bacteria</taxon>
        <taxon>Pseudomonadati</taxon>
        <taxon>Pseudomonadota</taxon>
        <taxon>Betaproteobacteria</taxon>
        <taxon>Burkholderiales</taxon>
        <taxon>Burkholderiaceae</taxon>
        <taxon>Caballeronia</taxon>
    </lineage>
</organism>